<evidence type="ECO:0000313" key="1">
    <source>
        <dbReference type="EMBL" id="CAH8358212.1"/>
    </source>
</evidence>
<keyword evidence="2" id="KW-1185">Reference proteome</keyword>
<evidence type="ECO:0000313" key="2">
    <source>
        <dbReference type="Proteomes" id="UP001642260"/>
    </source>
</evidence>
<name>A0ABC8KRC4_ERUVS</name>
<dbReference type="Proteomes" id="UP001642260">
    <property type="component" value="Unassembled WGS sequence"/>
</dbReference>
<dbReference type="AlphaFoldDB" id="A0ABC8KRC4"/>
<proteinExistence type="predicted"/>
<protein>
    <submittedName>
        <fullName evidence="1">Uncharacterized protein</fullName>
    </submittedName>
</protein>
<comment type="caution">
    <text evidence="1">The sequence shown here is derived from an EMBL/GenBank/DDBJ whole genome shotgun (WGS) entry which is preliminary data.</text>
</comment>
<dbReference type="EMBL" id="CAKOAT010243932">
    <property type="protein sequence ID" value="CAH8358212.1"/>
    <property type="molecule type" value="Genomic_DNA"/>
</dbReference>
<sequence length="71" mass="8457">MNLMRYELRADDPHYRLVDIGRDYDSVLRYQIKGSRAYAICVHQNHPNHYPNLIFMQHLPLISLPSTFLNN</sequence>
<organism evidence="1 2">
    <name type="scientific">Eruca vesicaria subsp. sativa</name>
    <name type="common">Garden rocket</name>
    <name type="synonym">Eruca sativa</name>
    <dbReference type="NCBI Taxonomy" id="29727"/>
    <lineage>
        <taxon>Eukaryota</taxon>
        <taxon>Viridiplantae</taxon>
        <taxon>Streptophyta</taxon>
        <taxon>Embryophyta</taxon>
        <taxon>Tracheophyta</taxon>
        <taxon>Spermatophyta</taxon>
        <taxon>Magnoliopsida</taxon>
        <taxon>eudicotyledons</taxon>
        <taxon>Gunneridae</taxon>
        <taxon>Pentapetalae</taxon>
        <taxon>rosids</taxon>
        <taxon>malvids</taxon>
        <taxon>Brassicales</taxon>
        <taxon>Brassicaceae</taxon>
        <taxon>Brassiceae</taxon>
        <taxon>Eruca</taxon>
    </lineage>
</organism>
<gene>
    <name evidence="1" type="ORF">ERUC_LOCUS23968</name>
</gene>
<accession>A0ABC8KRC4</accession>
<reference evidence="1 2" key="1">
    <citation type="submission" date="2022-03" db="EMBL/GenBank/DDBJ databases">
        <authorList>
            <person name="Macdonald S."/>
            <person name="Ahmed S."/>
            <person name="Newling K."/>
        </authorList>
    </citation>
    <scope>NUCLEOTIDE SEQUENCE [LARGE SCALE GENOMIC DNA]</scope>
</reference>